<dbReference type="InterPro" id="IPR011051">
    <property type="entry name" value="RmlC_Cupin_sf"/>
</dbReference>
<dbReference type="AlphaFoldDB" id="A0A1L6RB05"/>
<keyword evidence="2" id="KW-0238">DNA-binding</keyword>
<evidence type="ECO:0000313" key="5">
    <source>
        <dbReference type="EMBL" id="APS41739.1"/>
    </source>
</evidence>
<dbReference type="InterPro" id="IPR010982">
    <property type="entry name" value="Lambda_DNA-bd_dom_sf"/>
</dbReference>
<reference evidence="5 6" key="1">
    <citation type="submission" date="2016-02" db="EMBL/GenBank/DDBJ databases">
        <title>Complete Genome Sequence of Weissella jogaejeotgali FOL01.</title>
        <authorList>
            <person name="Lee J.-H."/>
            <person name="Ku H.-J."/>
        </authorList>
    </citation>
    <scope>NUCLEOTIDE SEQUENCE [LARGE SCALE GENOMIC DNA]</scope>
    <source>
        <strain evidence="5 6">FOL01</strain>
    </source>
</reference>
<dbReference type="Proteomes" id="UP000185473">
    <property type="component" value="Chromosome"/>
</dbReference>
<dbReference type="SUPFAM" id="SSF47413">
    <property type="entry name" value="lambda repressor-like DNA-binding domains"/>
    <property type="match status" value="1"/>
</dbReference>
<dbReference type="PANTHER" id="PTHR46797:SF23">
    <property type="entry name" value="HTH-TYPE TRANSCRIPTIONAL REGULATOR SUTR"/>
    <property type="match status" value="1"/>
</dbReference>
<dbReference type="InterPro" id="IPR013096">
    <property type="entry name" value="Cupin_2"/>
</dbReference>
<dbReference type="STRING" id="1631871.FOL01_0880"/>
<dbReference type="Gene3D" id="1.10.260.40">
    <property type="entry name" value="lambda repressor-like DNA-binding domains"/>
    <property type="match status" value="1"/>
</dbReference>
<protein>
    <submittedName>
        <fullName evidence="5">Transcriptional regulator</fullName>
    </submittedName>
</protein>
<evidence type="ECO:0000256" key="3">
    <source>
        <dbReference type="ARBA" id="ARBA00023163"/>
    </source>
</evidence>
<evidence type="ECO:0000256" key="1">
    <source>
        <dbReference type="ARBA" id="ARBA00023015"/>
    </source>
</evidence>
<evidence type="ECO:0000256" key="2">
    <source>
        <dbReference type="ARBA" id="ARBA00023125"/>
    </source>
</evidence>
<dbReference type="InterPro" id="IPR050807">
    <property type="entry name" value="TransReg_Diox_bact_type"/>
</dbReference>
<evidence type="ECO:0000313" key="6">
    <source>
        <dbReference type="Proteomes" id="UP000185473"/>
    </source>
</evidence>
<evidence type="ECO:0000259" key="4">
    <source>
        <dbReference type="PROSITE" id="PS50943"/>
    </source>
</evidence>
<proteinExistence type="predicted"/>
<keyword evidence="6" id="KW-1185">Reference proteome</keyword>
<accession>A0A1L6RB05</accession>
<sequence>MDINKVIANNLIRIRQEKNLSVSKLAVLSGVSKGILSQIENQTTNPTINTIWKISSGLNVPYTELMNDSSDFAKVITEDHTLFQSSDDGTYRIFGYFQTNIRRDFELFRVELDAGKKHDSVGHSTTRAGSKAEEYILVVQGELTLIVDGETFVVKQNEAISFDATTEHLYKSTGKDMLVMTMINYY</sequence>
<keyword evidence="1" id="KW-0805">Transcription regulation</keyword>
<dbReference type="OrthoDB" id="9814553at2"/>
<dbReference type="PROSITE" id="PS50943">
    <property type="entry name" value="HTH_CROC1"/>
    <property type="match status" value="1"/>
</dbReference>
<dbReference type="KEGG" id="wjo:FOL01_0880"/>
<dbReference type="SUPFAM" id="SSF51182">
    <property type="entry name" value="RmlC-like cupins"/>
    <property type="match status" value="1"/>
</dbReference>
<keyword evidence="3" id="KW-0804">Transcription</keyword>
<dbReference type="GO" id="GO:0003700">
    <property type="term" value="F:DNA-binding transcription factor activity"/>
    <property type="evidence" value="ECO:0007669"/>
    <property type="project" value="TreeGrafter"/>
</dbReference>
<dbReference type="RefSeq" id="WP_075269567.1">
    <property type="nucleotide sequence ID" value="NZ_CP014332.1"/>
</dbReference>
<dbReference type="GO" id="GO:0005829">
    <property type="term" value="C:cytosol"/>
    <property type="evidence" value="ECO:0007669"/>
    <property type="project" value="TreeGrafter"/>
</dbReference>
<dbReference type="Gene3D" id="2.60.120.10">
    <property type="entry name" value="Jelly Rolls"/>
    <property type="match status" value="1"/>
</dbReference>
<gene>
    <name evidence="5" type="ORF">FOL01_0880</name>
</gene>
<dbReference type="EMBL" id="CP014332">
    <property type="protein sequence ID" value="APS41739.1"/>
    <property type="molecule type" value="Genomic_DNA"/>
</dbReference>
<dbReference type="Pfam" id="PF01381">
    <property type="entry name" value="HTH_3"/>
    <property type="match status" value="1"/>
</dbReference>
<organism evidence="5 6">
    <name type="scientific">Weissella jogaejeotgali</name>
    <dbReference type="NCBI Taxonomy" id="1631871"/>
    <lineage>
        <taxon>Bacteria</taxon>
        <taxon>Bacillati</taxon>
        <taxon>Bacillota</taxon>
        <taxon>Bacilli</taxon>
        <taxon>Lactobacillales</taxon>
        <taxon>Lactobacillaceae</taxon>
        <taxon>Weissella</taxon>
    </lineage>
</organism>
<name>A0A1L6RB05_9LACO</name>
<dbReference type="GO" id="GO:0003677">
    <property type="term" value="F:DNA binding"/>
    <property type="evidence" value="ECO:0007669"/>
    <property type="project" value="UniProtKB-KW"/>
</dbReference>
<dbReference type="SMART" id="SM00530">
    <property type="entry name" value="HTH_XRE"/>
    <property type="match status" value="1"/>
</dbReference>
<dbReference type="CDD" id="cd02209">
    <property type="entry name" value="cupin_XRE_C"/>
    <property type="match status" value="1"/>
</dbReference>
<dbReference type="InterPro" id="IPR014710">
    <property type="entry name" value="RmlC-like_jellyroll"/>
</dbReference>
<dbReference type="Pfam" id="PF07883">
    <property type="entry name" value="Cupin_2"/>
    <property type="match status" value="1"/>
</dbReference>
<dbReference type="PANTHER" id="PTHR46797">
    <property type="entry name" value="HTH-TYPE TRANSCRIPTIONAL REGULATOR"/>
    <property type="match status" value="1"/>
</dbReference>
<feature type="domain" description="HTH cro/C1-type" evidence="4">
    <location>
        <begin position="11"/>
        <end position="65"/>
    </location>
</feature>
<dbReference type="InterPro" id="IPR001387">
    <property type="entry name" value="Cro/C1-type_HTH"/>
</dbReference>
<dbReference type="CDD" id="cd00093">
    <property type="entry name" value="HTH_XRE"/>
    <property type="match status" value="1"/>
</dbReference>